<organism evidence="1">
    <name type="scientific">Moorella thermoacetica Y72</name>
    <dbReference type="NCBI Taxonomy" id="1325331"/>
    <lineage>
        <taxon>Bacteria</taxon>
        <taxon>Bacillati</taxon>
        <taxon>Bacillota</taxon>
        <taxon>Clostridia</taxon>
        <taxon>Neomoorellales</taxon>
        <taxon>Neomoorellaceae</taxon>
        <taxon>Neomoorella</taxon>
    </lineage>
</organism>
<evidence type="ECO:0000313" key="1">
    <source>
        <dbReference type="EMBL" id="GAF26179.1"/>
    </source>
</evidence>
<protein>
    <submittedName>
        <fullName evidence="1">Sugar (Pentulose and hexulose) kinases</fullName>
    </submittedName>
</protein>
<dbReference type="InterPro" id="IPR025449">
    <property type="entry name" value="JetB"/>
</dbReference>
<proteinExistence type="predicted"/>
<keyword evidence="1" id="KW-0418">Kinase</keyword>
<keyword evidence="1" id="KW-0808">Transferase</keyword>
<dbReference type="Pfam" id="PF13835">
    <property type="entry name" value="DUF4194"/>
    <property type="match status" value="1"/>
</dbReference>
<dbReference type="RefSeq" id="WP_025773888.1">
    <property type="nucleotide sequence ID" value="NZ_DF238840.1"/>
</dbReference>
<name>A0A0S6UEJ3_NEOTH</name>
<accession>A0A0S6UEJ3</accession>
<gene>
    <name evidence="1" type="ORF">MTY_1518</name>
</gene>
<dbReference type="AlphaFoldDB" id="A0A0S6UEJ3"/>
<dbReference type="GO" id="GO:0016301">
    <property type="term" value="F:kinase activity"/>
    <property type="evidence" value="ECO:0007669"/>
    <property type="project" value="UniProtKB-KW"/>
</dbReference>
<sequence>MLNLGENLSEQEAGRLREVINRLLAVNFLNKEQEREHYLVARRHRQVLEEFFRFLGWEIVFDDRHECLFVLSPEAGCRRNLTRDESIWLLVLRLIYQEKRQGLSLSEFPVTTLHEIRAKYEAFRLPLFNKTRLQELVRLGTQYKLLEPLDDDIRSDDCAFRLFHTLLYAVQADTVEKLYQKIATYGPEREEGAPNEVDAPPAVD</sequence>
<reference evidence="1" key="1">
    <citation type="journal article" date="2014" name="Gene">
        <title>Genome-guided analysis of transformation efficiency and carbon dioxide assimilation by Moorella thermoacetica Y72.</title>
        <authorList>
            <person name="Tsukahara K."/>
            <person name="Kita A."/>
            <person name="Nakashimada Y."/>
            <person name="Hoshino T."/>
            <person name="Murakami K."/>
        </authorList>
    </citation>
    <scope>NUCLEOTIDE SEQUENCE [LARGE SCALE GENOMIC DNA]</scope>
    <source>
        <strain evidence="1">Y72</strain>
    </source>
</reference>
<dbReference type="EMBL" id="DF238840">
    <property type="protein sequence ID" value="GAF26179.1"/>
    <property type="molecule type" value="Genomic_DNA"/>
</dbReference>
<dbReference type="Proteomes" id="UP000063718">
    <property type="component" value="Unassembled WGS sequence"/>
</dbReference>